<feature type="transmembrane region" description="Helical" evidence="8">
    <location>
        <begin position="249"/>
        <end position="269"/>
    </location>
</feature>
<dbReference type="InterPro" id="IPR002549">
    <property type="entry name" value="AI-2E-like"/>
</dbReference>
<dbReference type="Proteomes" id="UP001597249">
    <property type="component" value="Unassembled WGS sequence"/>
</dbReference>
<keyword evidence="10" id="KW-1185">Reference proteome</keyword>
<name>A0ABW4B9P8_9LACO</name>
<protein>
    <submittedName>
        <fullName evidence="9">AI-2E family transporter</fullName>
    </submittedName>
</protein>
<comment type="caution">
    <text evidence="9">The sequence shown here is derived from an EMBL/GenBank/DDBJ whole genome shotgun (WGS) entry which is preliminary data.</text>
</comment>
<feature type="transmembrane region" description="Helical" evidence="8">
    <location>
        <begin position="12"/>
        <end position="34"/>
    </location>
</feature>
<proteinExistence type="inferred from homology"/>
<organism evidence="9 10">
    <name type="scientific">Lacticaseibacillus jixianensis</name>
    <dbReference type="NCBI Taxonomy" id="2486012"/>
    <lineage>
        <taxon>Bacteria</taxon>
        <taxon>Bacillati</taxon>
        <taxon>Bacillota</taxon>
        <taxon>Bacilli</taxon>
        <taxon>Lactobacillales</taxon>
        <taxon>Lactobacillaceae</taxon>
        <taxon>Lacticaseibacillus</taxon>
    </lineage>
</organism>
<evidence type="ECO:0000256" key="3">
    <source>
        <dbReference type="ARBA" id="ARBA00022448"/>
    </source>
</evidence>
<keyword evidence="5 8" id="KW-0812">Transmembrane</keyword>
<feature type="transmembrane region" description="Helical" evidence="8">
    <location>
        <begin position="74"/>
        <end position="95"/>
    </location>
</feature>
<evidence type="ECO:0000256" key="4">
    <source>
        <dbReference type="ARBA" id="ARBA00022475"/>
    </source>
</evidence>
<dbReference type="Pfam" id="PF01594">
    <property type="entry name" value="AI-2E_transport"/>
    <property type="match status" value="1"/>
</dbReference>
<sequence length="379" mass="42197">MFQKIRESRLMYWSLEALILVFLIIGLTNLSFLFQPIATFFSILLIPFIAAGFLYYLFNPLVNWLGKLKMPRPAAIALIFIAVFALIGVVVATVIPNLVDQTTQLVLGLPHFLKQLRHEVTQLSNYRWYQQLGVGNLVSRIQVEPAKLLPKIVGNFTSGVPSLIGSVASVIISAITIPVLLFYMLKDGERFVPAIQRLVPERYRVEVQTVFTRMNQTLSHYIAGQAIECVFVGTFTFVGYLIIGMPYPFLLGFIAGVVTIIPYLGPYISITPALLIAMTEGWTKVALVIVVVLIVQQTDGNFIYPNVIGHSLNIHPLTIIVILLVASHLWGILGTILAVPVYAVVKTVGTYVLELYRFHREQAAQEPLLGKPAPKPLKK</sequence>
<evidence type="ECO:0000256" key="5">
    <source>
        <dbReference type="ARBA" id="ARBA00022692"/>
    </source>
</evidence>
<dbReference type="RefSeq" id="WP_125585811.1">
    <property type="nucleotide sequence ID" value="NZ_JBHTMO010000028.1"/>
</dbReference>
<comment type="similarity">
    <text evidence="2">Belongs to the autoinducer-2 exporter (AI-2E) (TC 2.A.86) family.</text>
</comment>
<reference evidence="10" key="1">
    <citation type="journal article" date="2019" name="Int. J. Syst. Evol. Microbiol.">
        <title>The Global Catalogue of Microorganisms (GCM) 10K type strain sequencing project: providing services to taxonomists for standard genome sequencing and annotation.</title>
        <authorList>
            <consortium name="The Broad Institute Genomics Platform"/>
            <consortium name="The Broad Institute Genome Sequencing Center for Infectious Disease"/>
            <person name="Wu L."/>
            <person name="Ma J."/>
        </authorList>
    </citation>
    <scope>NUCLEOTIDE SEQUENCE [LARGE SCALE GENOMIC DNA]</scope>
    <source>
        <strain evidence="10">CCM 8911</strain>
    </source>
</reference>
<gene>
    <name evidence="9" type="ORF">ACFQ3L_09050</name>
</gene>
<evidence type="ECO:0000256" key="7">
    <source>
        <dbReference type="ARBA" id="ARBA00023136"/>
    </source>
</evidence>
<evidence type="ECO:0000256" key="8">
    <source>
        <dbReference type="SAM" id="Phobius"/>
    </source>
</evidence>
<dbReference type="EMBL" id="JBHTMO010000028">
    <property type="protein sequence ID" value="MFD1393710.1"/>
    <property type="molecule type" value="Genomic_DNA"/>
</dbReference>
<feature type="transmembrane region" description="Helical" evidence="8">
    <location>
        <begin position="221"/>
        <end position="243"/>
    </location>
</feature>
<dbReference type="PANTHER" id="PTHR21716">
    <property type="entry name" value="TRANSMEMBRANE PROTEIN"/>
    <property type="match status" value="1"/>
</dbReference>
<evidence type="ECO:0000313" key="9">
    <source>
        <dbReference type="EMBL" id="MFD1393710.1"/>
    </source>
</evidence>
<feature type="transmembrane region" description="Helical" evidence="8">
    <location>
        <begin position="318"/>
        <end position="345"/>
    </location>
</feature>
<keyword evidence="7 8" id="KW-0472">Membrane</keyword>
<evidence type="ECO:0000256" key="1">
    <source>
        <dbReference type="ARBA" id="ARBA00004651"/>
    </source>
</evidence>
<evidence type="ECO:0000256" key="2">
    <source>
        <dbReference type="ARBA" id="ARBA00009773"/>
    </source>
</evidence>
<feature type="transmembrane region" description="Helical" evidence="8">
    <location>
        <begin position="281"/>
        <end position="298"/>
    </location>
</feature>
<comment type="subcellular location">
    <subcellularLocation>
        <location evidence="1">Cell membrane</location>
        <topology evidence="1">Multi-pass membrane protein</topology>
    </subcellularLocation>
</comment>
<keyword evidence="6 8" id="KW-1133">Transmembrane helix</keyword>
<evidence type="ECO:0000313" key="10">
    <source>
        <dbReference type="Proteomes" id="UP001597249"/>
    </source>
</evidence>
<keyword evidence="3" id="KW-0813">Transport</keyword>
<dbReference type="PANTHER" id="PTHR21716:SF53">
    <property type="entry name" value="PERMEASE PERM-RELATED"/>
    <property type="match status" value="1"/>
</dbReference>
<feature type="transmembrane region" description="Helical" evidence="8">
    <location>
        <begin position="40"/>
        <end position="62"/>
    </location>
</feature>
<feature type="transmembrane region" description="Helical" evidence="8">
    <location>
        <begin position="163"/>
        <end position="185"/>
    </location>
</feature>
<accession>A0ABW4B9P8</accession>
<keyword evidence="4" id="KW-1003">Cell membrane</keyword>
<evidence type="ECO:0000256" key="6">
    <source>
        <dbReference type="ARBA" id="ARBA00022989"/>
    </source>
</evidence>